<reference evidence="1" key="1">
    <citation type="journal article" date="2020" name="ISME J.">
        <title>Gammaproteobacteria mediating utilization of methyl-, sulfur- and petroleum organic compounds in deep ocean hydrothermal plumes.</title>
        <authorList>
            <person name="Zhou Z."/>
            <person name="Liu Y."/>
            <person name="Pan J."/>
            <person name="Cron B.R."/>
            <person name="Toner B.M."/>
            <person name="Anantharaman K."/>
            <person name="Breier J.A."/>
            <person name="Dick G.J."/>
            <person name="Li M."/>
        </authorList>
    </citation>
    <scope>NUCLEOTIDE SEQUENCE</scope>
    <source>
        <strain evidence="1">SZUA-1515</strain>
    </source>
</reference>
<dbReference type="EMBL" id="DQVM01000133">
    <property type="protein sequence ID" value="HIQ30283.1"/>
    <property type="molecule type" value="Genomic_DNA"/>
</dbReference>
<proteinExistence type="predicted"/>
<organism evidence="1 2">
    <name type="scientific">Caldiarchaeum subterraneum</name>
    <dbReference type="NCBI Taxonomy" id="311458"/>
    <lineage>
        <taxon>Archaea</taxon>
        <taxon>Nitrososphaerota</taxon>
        <taxon>Candidatus Caldarchaeales</taxon>
        <taxon>Candidatus Caldarchaeaceae</taxon>
        <taxon>Candidatus Caldarchaeum</taxon>
    </lineage>
</organism>
<name>A0A832ZWY3_CALS0</name>
<evidence type="ECO:0000313" key="1">
    <source>
        <dbReference type="EMBL" id="HIQ30283.1"/>
    </source>
</evidence>
<evidence type="ECO:0000313" key="2">
    <source>
        <dbReference type="Proteomes" id="UP000608579"/>
    </source>
</evidence>
<accession>A0A832ZWY3</accession>
<dbReference type="AlphaFoldDB" id="A0A832ZWY3"/>
<protein>
    <submittedName>
        <fullName evidence="1">Uncharacterized protein</fullName>
    </submittedName>
</protein>
<comment type="caution">
    <text evidence="1">The sequence shown here is derived from an EMBL/GenBank/DDBJ whole genome shotgun (WGS) entry which is preliminary data.</text>
</comment>
<dbReference type="Proteomes" id="UP000608579">
    <property type="component" value="Unassembled WGS sequence"/>
</dbReference>
<sequence length="171" mass="19480">MTETKTLRSGRELVYDSIIYGLGAALAELAKTPEGAKQAEELHKNFGRHIYEYLTSRGVELERGEKPEEVVEHIVKTFIEKLEFAELELVEPTPDKGNRAVWRNLLGLQAYGELAKRYPDPFLACPLNAVIRHILEKKGHTLIVHGCRTDLNNNILESWEEITQGKRFLTP</sequence>
<gene>
    <name evidence="1" type="ORF">EYH45_06940</name>
</gene>